<accession>A0A0B1P3M1</accession>
<dbReference type="HOGENOM" id="CLU_2442503_0_0_1"/>
<dbReference type="EMBL" id="JNVN01002805">
    <property type="protein sequence ID" value="KHJ31546.1"/>
    <property type="molecule type" value="Genomic_DNA"/>
</dbReference>
<reference evidence="1 2" key="1">
    <citation type="journal article" date="2014" name="BMC Genomics">
        <title>Adaptive genomic structural variation in the grape powdery mildew pathogen, Erysiphe necator.</title>
        <authorList>
            <person name="Jones L."/>
            <person name="Riaz S."/>
            <person name="Morales-Cruz A."/>
            <person name="Amrine K.C."/>
            <person name="McGuire B."/>
            <person name="Gubler W.D."/>
            <person name="Walker M.A."/>
            <person name="Cantu D."/>
        </authorList>
    </citation>
    <scope>NUCLEOTIDE SEQUENCE [LARGE SCALE GENOMIC DNA]</scope>
    <source>
        <strain evidence="2">c</strain>
    </source>
</reference>
<gene>
    <name evidence="1" type="ORF">EV44_g1754</name>
</gene>
<evidence type="ECO:0000313" key="2">
    <source>
        <dbReference type="Proteomes" id="UP000030854"/>
    </source>
</evidence>
<dbReference type="Proteomes" id="UP000030854">
    <property type="component" value="Unassembled WGS sequence"/>
</dbReference>
<dbReference type="AlphaFoldDB" id="A0A0B1P3M1"/>
<evidence type="ECO:0000313" key="1">
    <source>
        <dbReference type="EMBL" id="KHJ31546.1"/>
    </source>
</evidence>
<protein>
    <submittedName>
        <fullName evidence="1">Uncharacterized protein</fullName>
    </submittedName>
</protein>
<proteinExistence type="predicted"/>
<keyword evidence="2" id="KW-1185">Reference proteome</keyword>
<organism evidence="1 2">
    <name type="scientific">Uncinula necator</name>
    <name type="common">Grape powdery mildew</name>
    <dbReference type="NCBI Taxonomy" id="52586"/>
    <lineage>
        <taxon>Eukaryota</taxon>
        <taxon>Fungi</taxon>
        <taxon>Dikarya</taxon>
        <taxon>Ascomycota</taxon>
        <taxon>Pezizomycotina</taxon>
        <taxon>Leotiomycetes</taxon>
        <taxon>Erysiphales</taxon>
        <taxon>Erysiphaceae</taxon>
        <taxon>Erysiphe</taxon>
    </lineage>
</organism>
<name>A0A0B1P3M1_UNCNE</name>
<sequence>MLQALIDLLAVTPCEQASKEAVEQRAVETEILFGPITKTLDHYCFSTTQLPPILARVLRKFCDNVTKEATKHFELRNLDPLPLPRLYPEK</sequence>
<comment type="caution">
    <text evidence="1">The sequence shown here is derived from an EMBL/GenBank/DDBJ whole genome shotgun (WGS) entry which is preliminary data.</text>
</comment>